<dbReference type="AlphaFoldDB" id="A0A382XBJ5"/>
<name>A0A382XBJ5_9ZZZZ</name>
<feature type="non-terminal residue" evidence="1">
    <location>
        <position position="271"/>
    </location>
</feature>
<protein>
    <submittedName>
        <fullName evidence="1">Uncharacterized protein</fullName>
    </submittedName>
</protein>
<reference evidence="1" key="1">
    <citation type="submission" date="2018-05" db="EMBL/GenBank/DDBJ databases">
        <authorList>
            <person name="Lanie J.A."/>
            <person name="Ng W.-L."/>
            <person name="Kazmierczak K.M."/>
            <person name="Andrzejewski T.M."/>
            <person name="Davidsen T.M."/>
            <person name="Wayne K.J."/>
            <person name="Tettelin H."/>
            <person name="Glass J.I."/>
            <person name="Rusch D."/>
            <person name="Podicherti R."/>
            <person name="Tsui H.-C.T."/>
            <person name="Winkler M.E."/>
        </authorList>
    </citation>
    <scope>NUCLEOTIDE SEQUENCE</scope>
</reference>
<organism evidence="1">
    <name type="scientific">marine metagenome</name>
    <dbReference type="NCBI Taxonomy" id="408172"/>
    <lineage>
        <taxon>unclassified sequences</taxon>
        <taxon>metagenomes</taxon>
        <taxon>ecological metagenomes</taxon>
    </lineage>
</organism>
<sequence length="271" mass="30798">QIRDARERVSNVDSIIDASPKGDEEKIVELWNQCSEPHRFRIFSEEHVDGLPIQERCLRAKELVAIVEEIKSVINDQEAHSKNGRLKTWENETNIVSKFKEHRDLLANSSYALERVGDRALLAKKLGEAFAGLKTSCVTKSDRAAVKIWKEYDKPLSQYESVESLKSNIVDAETRVNAVDAIIQASLDSLEERIIQLWAGCPLLQDSVIAVTEKVSDQRIKDRHAIAATRVTATDEIIMVDNRQDNLSKNGQPITWENESQILSIFEKYRN</sequence>
<evidence type="ECO:0000313" key="1">
    <source>
        <dbReference type="EMBL" id="SVD68422.1"/>
    </source>
</evidence>
<dbReference type="EMBL" id="UINC01166454">
    <property type="protein sequence ID" value="SVD68422.1"/>
    <property type="molecule type" value="Genomic_DNA"/>
</dbReference>
<feature type="non-terminal residue" evidence="1">
    <location>
        <position position="1"/>
    </location>
</feature>
<gene>
    <name evidence="1" type="ORF">METZ01_LOCUS421276</name>
</gene>
<proteinExistence type="predicted"/>
<accession>A0A382XBJ5</accession>